<gene>
    <name evidence="2" type="ORF">GUJ93_ZPchr0010g9188</name>
</gene>
<dbReference type="Proteomes" id="UP000729402">
    <property type="component" value="Unassembled WGS sequence"/>
</dbReference>
<dbReference type="AlphaFoldDB" id="A0A8J5TIB7"/>
<name>A0A8J5TIB7_ZIZPA</name>
<sequence length="105" mass="11562">MRLMMEHTVLKMKTDQTDPDQKEEQSLPVEEHQEKNNGELESVLAPATPSSLAPLPASIMAPSLEIANNVSLYAAADSDDETIKGLQPHTAWTRLVGDPITFLHK</sequence>
<accession>A0A8J5TIB7</accession>
<organism evidence="2 3">
    <name type="scientific">Zizania palustris</name>
    <name type="common">Northern wild rice</name>
    <dbReference type="NCBI Taxonomy" id="103762"/>
    <lineage>
        <taxon>Eukaryota</taxon>
        <taxon>Viridiplantae</taxon>
        <taxon>Streptophyta</taxon>
        <taxon>Embryophyta</taxon>
        <taxon>Tracheophyta</taxon>
        <taxon>Spermatophyta</taxon>
        <taxon>Magnoliopsida</taxon>
        <taxon>Liliopsida</taxon>
        <taxon>Poales</taxon>
        <taxon>Poaceae</taxon>
        <taxon>BOP clade</taxon>
        <taxon>Oryzoideae</taxon>
        <taxon>Oryzeae</taxon>
        <taxon>Zizaniinae</taxon>
        <taxon>Zizania</taxon>
    </lineage>
</organism>
<feature type="region of interest" description="Disordered" evidence="1">
    <location>
        <begin position="1"/>
        <end position="52"/>
    </location>
</feature>
<comment type="caution">
    <text evidence="2">The sequence shown here is derived from an EMBL/GenBank/DDBJ whole genome shotgun (WGS) entry which is preliminary data.</text>
</comment>
<feature type="compositionally biased region" description="Low complexity" evidence="1">
    <location>
        <begin position="42"/>
        <end position="52"/>
    </location>
</feature>
<proteinExistence type="predicted"/>
<feature type="compositionally biased region" description="Basic and acidic residues" evidence="1">
    <location>
        <begin position="1"/>
        <end position="38"/>
    </location>
</feature>
<evidence type="ECO:0000313" key="2">
    <source>
        <dbReference type="EMBL" id="KAG8083859.1"/>
    </source>
</evidence>
<dbReference type="EMBL" id="JAAALK010000082">
    <property type="protein sequence ID" value="KAG8083859.1"/>
    <property type="molecule type" value="Genomic_DNA"/>
</dbReference>
<reference evidence="2" key="1">
    <citation type="journal article" date="2021" name="bioRxiv">
        <title>Whole Genome Assembly and Annotation of Northern Wild Rice, Zizania palustris L., Supports a Whole Genome Duplication in the Zizania Genus.</title>
        <authorList>
            <person name="Haas M."/>
            <person name="Kono T."/>
            <person name="Macchietto M."/>
            <person name="Millas R."/>
            <person name="McGilp L."/>
            <person name="Shao M."/>
            <person name="Duquette J."/>
            <person name="Hirsch C.N."/>
            <person name="Kimball J."/>
        </authorList>
    </citation>
    <scope>NUCLEOTIDE SEQUENCE</scope>
    <source>
        <tissue evidence="2">Fresh leaf tissue</tissue>
    </source>
</reference>
<evidence type="ECO:0000256" key="1">
    <source>
        <dbReference type="SAM" id="MobiDB-lite"/>
    </source>
</evidence>
<evidence type="ECO:0000313" key="3">
    <source>
        <dbReference type="Proteomes" id="UP000729402"/>
    </source>
</evidence>
<reference evidence="2" key="2">
    <citation type="submission" date="2021-02" db="EMBL/GenBank/DDBJ databases">
        <authorList>
            <person name="Kimball J.A."/>
            <person name="Haas M.W."/>
            <person name="Macchietto M."/>
            <person name="Kono T."/>
            <person name="Duquette J."/>
            <person name="Shao M."/>
        </authorList>
    </citation>
    <scope>NUCLEOTIDE SEQUENCE</scope>
    <source>
        <tissue evidence="2">Fresh leaf tissue</tissue>
    </source>
</reference>
<protein>
    <submittedName>
        <fullName evidence="2">Uncharacterized protein</fullName>
    </submittedName>
</protein>
<keyword evidence="3" id="KW-1185">Reference proteome</keyword>